<comment type="similarity">
    <text evidence="3 10">Belongs to the peptidase M24B family.</text>
</comment>
<dbReference type="RefSeq" id="WP_146861265.1">
    <property type="nucleotide sequence ID" value="NZ_BKAU01000002.1"/>
</dbReference>
<comment type="caution">
    <text evidence="12">The sequence shown here is derived from an EMBL/GenBank/DDBJ whole genome shotgun (WGS) entry which is preliminary data.</text>
</comment>
<evidence type="ECO:0000256" key="9">
    <source>
        <dbReference type="ARBA" id="ARBA00023211"/>
    </source>
</evidence>
<evidence type="ECO:0000256" key="6">
    <source>
        <dbReference type="ARBA" id="ARBA00022723"/>
    </source>
</evidence>
<dbReference type="InterPro" id="IPR036005">
    <property type="entry name" value="Creatinase/aminopeptidase-like"/>
</dbReference>
<keyword evidence="5" id="KW-0645">Protease</keyword>
<evidence type="ECO:0000313" key="13">
    <source>
        <dbReference type="Proteomes" id="UP000321436"/>
    </source>
</evidence>
<dbReference type="PROSITE" id="PS00491">
    <property type="entry name" value="PROLINE_PEPTIDASE"/>
    <property type="match status" value="1"/>
</dbReference>
<comment type="cofactor">
    <cofactor evidence="2">
        <name>Mn(2+)</name>
        <dbReference type="ChEBI" id="CHEBI:29035"/>
    </cofactor>
</comment>
<dbReference type="OrthoDB" id="9806388at2"/>
<dbReference type="GO" id="GO:0006508">
    <property type="term" value="P:proteolysis"/>
    <property type="evidence" value="ECO:0007669"/>
    <property type="project" value="UniProtKB-KW"/>
</dbReference>
<dbReference type="GO" id="GO:0070006">
    <property type="term" value="F:metalloaminopeptidase activity"/>
    <property type="evidence" value="ECO:0007669"/>
    <property type="project" value="InterPro"/>
</dbReference>
<evidence type="ECO:0000313" key="12">
    <source>
        <dbReference type="EMBL" id="GEP96005.1"/>
    </source>
</evidence>
<name>A0A512RK01_9BACT</name>
<evidence type="ECO:0000256" key="10">
    <source>
        <dbReference type="RuleBase" id="RU000590"/>
    </source>
</evidence>
<keyword evidence="6 10" id="KW-0479">Metal-binding</keyword>
<dbReference type="InterPro" id="IPR000994">
    <property type="entry name" value="Pept_M24"/>
</dbReference>
<evidence type="ECO:0000256" key="4">
    <source>
        <dbReference type="ARBA" id="ARBA00012574"/>
    </source>
</evidence>
<proteinExistence type="inferred from homology"/>
<dbReference type="SMART" id="SM01011">
    <property type="entry name" value="AMP_N"/>
    <property type="match status" value="1"/>
</dbReference>
<dbReference type="GO" id="GO:0030145">
    <property type="term" value="F:manganese ion binding"/>
    <property type="evidence" value="ECO:0007669"/>
    <property type="project" value="InterPro"/>
</dbReference>
<evidence type="ECO:0000256" key="8">
    <source>
        <dbReference type="ARBA" id="ARBA00023049"/>
    </source>
</evidence>
<evidence type="ECO:0000256" key="1">
    <source>
        <dbReference type="ARBA" id="ARBA00001424"/>
    </source>
</evidence>
<keyword evidence="7" id="KW-0378">Hydrolase</keyword>
<accession>A0A512RK01</accession>
<evidence type="ECO:0000256" key="5">
    <source>
        <dbReference type="ARBA" id="ARBA00022670"/>
    </source>
</evidence>
<dbReference type="Gene3D" id="3.90.230.10">
    <property type="entry name" value="Creatinase/methionine aminopeptidase superfamily"/>
    <property type="match status" value="1"/>
</dbReference>
<dbReference type="AlphaFoldDB" id="A0A512RK01"/>
<protein>
    <recommendedName>
        <fullName evidence="4">Xaa-Pro aminopeptidase</fullName>
        <ecNumber evidence="4">3.4.11.9</ecNumber>
    </recommendedName>
</protein>
<dbReference type="SUPFAM" id="SSF55920">
    <property type="entry name" value="Creatinase/aminopeptidase"/>
    <property type="match status" value="1"/>
</dbReference>
<organism evidence="12 13">
    <name type="scientific">Chitinophaga cymbidii</name>
    <dbReference type="NCBI Taxonomy" id="1096750"/>
    <lineage>
        <taxon>Bacteria</taxon>
        <taxon>Pseudomonadati</taxon>
        <taxon>Bacteroidota</taxon>
        <taxon>Chitinophagia</taxon>
        <taxon>Chitinophagales</taxon>
        <taxon>Chitinophagaceae</taxon>
        <taxon>Chitinophaga</taxon>
    </lineage>
</organism>
<dbReference type="InterPro" id="IPR052433">
    <property type="entry name" value="X-Pro_dipept-like"/>
</dbReference>
<evidence type="ECO:0000256" key="7">
    <source>
        <dbReference type="ARBA" id="ARBA00022801"/>
    </source>
</evidence>
<keyword evidence="8" id="KW-0482">Metalloprotease</keyword>
<evidence type="ECO:0000256" key="2">
    <source>
        <dbReference type="ARBA" id="ARBA00001936"/>
    </source>
</evidence>
<dbReference type="Pfam" id="PF00557">
    <property type="entry name" value="Peptidase_M24"/>
    <property type="match status" value="1"/>
</dbReference>
<sequence length="430" mass="49279">MKYLPLDKKIFEKNRERFTAKMLPDSIAVFNSNDELPSNGDALHAFKQNSDLYWLTGIDQEDTMLVLYPGNPDPNHREVLVLVRPNELKEKWDGHRLRKAEAQAISGIQTIVWLDSLDALLQQWIHEAGTIYLNTNENNRRSSYVPVRDYRYAEALRERYPLHNYQRAACILKELRAVKTEEEVKVMQIAMDITEKTFRRLLQFIRPGVYEHEIHAEIMHEFLRNRATGEAYSSIIASGDRARTLHYIENNQECKDGEVILMDFGASYGGYNADLTRSVPVNGKFSPRQREIYNACLHLHNYAKSILKPGITIAKYHEMVGVEAGKEFVKLGLLTEGDIKNQDPEAPAYRKYLYHGISHHLGVDVHDLGPSFFQPIPEGAVMTVEPGIYIEEEKIGIRIENNLWLKSGGNVDLMKNIPITADEIEALMKA</sequence>
<gene>
    <name evidence="12" type="primary">pepP</name>
    <name evidence="12" type="ORF">CCY01nite_22650</name>
</gene>
<keyword evidence="12" id="KW-0031">Aminopeptidase</keyword>
<dbReference type="PANTHER" id="PTHR43226">
    <property type="entry name" value="XAA-PRO AMINOPEPTIDASE 3"/>
    <property type="match status" value="1"/>
</dbReference>
<dbReference type="EC" id="3.4.11.9" evidence="4"/>
<dbReference type="EMBL" id="BKAU01000002">
    <property type="protein sequence ID" value="GEP96005.1"/>
    <property type="molecule type" value="Genomic_DNA"/>
</dbReference>
<comment type="catalytic activity">
    <reaction evidence="1">
        <text>Release of any N-terminal amino acid, including proline, that is linked to proline, even from a dipeptide or tripeptide.</text>
        <dbReference type="EC" id="3.4.11.9"/>
    </reaction>
</comment>
<keyword evidence="9" id="KW-0464">Manganese</keyword>
<reference evidence="12 13" key="1">
    <citation type="submission" date="2019-07" db="EMBL/GenBank/DDBJ databases">
        <title>Whole genome shotgun sequence of Chitinophaga cymbidii NBRC 109752.</title>
        <authorList>
            <person name="Hosoyama A."/>
            <person name="Uohara A."/>
            <person name="Ohji S."/>
            <person name="Ichikawa N."/>
        </authorList>
    </citation>
    <scope>NUCLEOTIDE SEQUENCE [LARGE SCALE GENOMIC DNA]</scope>
    <source>
        <strain evidence="12 13">NBRC 109752</strain>
    </source>
</reference>
<dbReference type="Pfam" id="PF05195">
    <property type="entry name" value="AMP_N"/>
    <property type="match status" value="1"/>
</dbReference>
<keyword evidence="13" id="KW-1185">Reference proteome</keyword>
<dbReference type="SUPFAM" id="SSF53092">
    <property type="entry name" value="Creatinase/prolidase N-terminal domain"/>
    <property type="match status" value="1"/>
</dbReference>
<feature type="domain" description="Aminopeptidase P N-terminal" evidence="11">
    <location>
        <begin position="6"/>
        <end position="142"/>
    </location>
</feature>
<dbReference type="PANTHER" id="PTHR43226:SF4">
    <property type="entry name" value="XAA-PRO AMINOPEPTIDASE 3"/>
    <property type="match status" value="1"/>
</dbReference>
<dbReference type="InterPro" id="IPR001131">
    <property type="entry name" value="Peptidase_M24B_aminopep-P_CS"/>
</dbReference>
<dbReference type="Proteomes" id="UP000321436">
    <property type="component" value="Unassembled WGS sequence"/>
</dbReference>
<dbReference type="InterPro" id="IPR007865">
    <property type="entry name" value="Aminopep_P_N"/>
</dbReference>
<evidence type="ECO:0000256" key="3">
    <source>
        <dbReference type="ARBA" id="ARBA00008766"/>
    </source>
</evidence>
<dbReference type="Gene3D" id="3.40.350.10">
    <property type="entry name" value="Creatinase/prolidase N-terminal domain"/>
    <property type="match status" value="1"/>
</dbReference>
<dbReference type="InterPro" id="IPR029149">
    <property type="entry name" value="Creatin/AminoP/Spt16_N"/>
</dbReference>
<evidence type="ECO:0000259" key="11">
    <source>
        <dbReference type="SMART" id="SM01011"/>
    </source>
</evidence>